<evidence type="ECO:0000259" key="2">
    <source>
        <dbReference type="Pfam" id="PF08126"/>
    </source>
</evidence>
<feature type="domain" description="Gingipain propeptide" evidence="2">
    <location>
        <begin position="43"/>
        <end position="199"/>
    </location>
</feature>
<proteinExistence type="predicted"/>
<dbReference type="SUPFAM" id="SSF52129">
    <property type="entry name" value="Caspase-like"/>
    <property type="match status" value="1"/>
</dbReference>
<comment type="caution">
    <text evidence="3">The sequence shown here is derived from an EMBL/GenBank/DDBJ whole genome shotgun (WGS) entry which is preliminary data.</text>
</comment>
<dbReference type="Gene3D" id="2.60.40.3800">
    <property type="match status" value="1"/>
</dbReference>
<accession>A0ABV6YL30</accession>
<keyword evidence="4" id="KW-1185">Reference proteome</keyword>
<reference evidence="3 4" key="1">
    <citation type="submission" date="2024-09" db="EMBL/GenBank/DDBJ databases">
        <authorList>
            <person name="D'Angelo T."/>
        </authorList>
    </citation>
    <scope>NUCLEOTIDE SEQUENCE [LARGE SCALE GENOMIC DNA]</scope>
    <source>
        <strain evidence="3">SAG AM-320-E07</strain>
    </source>
</reference>
<gene>
    <name evidence="3" type="ORF">ACFL6M_05510</name>
</gene>
<evidence type="ECO:0000313" key="3">
    <source>
        <dbReference type="EMBL" id="MFC1573038.1"/>
    </source>
</evidence>
<evidence type="ECO:0000256" key="1">
    <source>
        <dbReference type="SAM" id="SignalP"/>
    </source>
</evidence>
<evidence type="ECO:0000313" key="4">
    <source>
        <dbReference type="Proteomes" id="UP001593833"/>
    </source>
</evidence>
<keyword evidence="1" id="KW-0732">Signal</keyword>
<dbReference type="Proteomes" id="UP001593833">
    <property type="component" value="Unassembled WGS sequence"/>
</dbReference>
<protein>
    <submittedName>
        <fullName evidence="3">C25 family peptidase propeptide domain-containing protein</fullName>
    </submittedName>
</protein>
<dbReference type="Gene3D" id="3.40.50.10390">
    <property type="entry name" value="Gingipain r, domain 1"/>
    <property type="match status" value="1"/>
</dbReference>
<feature type="chain" id="PRO_5045691078" evidence="1">
    <location>
        <begin position="23"/>
        <end position="321"/>
    </location>
</feature>
<name>A0ABV6YL30_UNCEI</name>
<sequence length="321" mass="35159">MRLGFCILLSAVLLFLGTTAGAGTFVPLGSSQDASPTLVAVQLASEGPDAITIDYRLEGFELTPVSIDGETYQAVQLGKESRDLESGQPELPNIARSVIIPDDAEMAVRVVSATFQEFQGVDIVPSKGNLLRTVDPASVPYEFGPAYSQDAWFPGEVAAHREPYIMRDVRGMVVLIHPFQYNPVQKVLRVYDHVVVEVVSVGPGQTNVLQRAGGSIKIDGDFAQLYADHFLNGDATRYSPITEVGEMLVIAYDDFIPNVQPLIDWKNQMGVKTTLVAKSEVGTTSSQFQTFIQNAYDTSDLAFVPQQRRGRRRSGLLACRW</sequence>
<dbReference type="InterPro" id="IPR029031">
    <property type="entry name" value="Gingipain_N_sf"/>
</dbReference>
<dbReference type="EMBL" id="JBHPKH010000065">
    <property type="protein sequence ID" value="MFC1573038.1"/>
    <property type="molecule type" value="Genomic_DNA"/>
</dbReference>
<dbReference type="InterPro" id="IPR038490">
    <property type="entry name" value="Gingipain_propep_sf"/>
</dbReference>
<feature type="signal peptide" evidence="1">
    <location>
        <begin position="1"/>
        <end position="22"/>
    </location>
</feature>
<organism evidence="3 4">
    <name type="scientific">Eiseniibacteriota bacterium</name>
    <dbReference type="NCBI Taxonomy" id="2212470"/>
    <lineage>
        <taxon>Bacteria</taxon>
        <taxon>Candidatus Eiseniibacteriota</taxon>
    </lineage>
</organism>
<dbReference type="InterPro" id="IPR029030">
    <property type="entry name" value="Caspase-like_dom_sf"/>
</dbReference>
<dbReference type="Pfam" id="PF08126">
    <property type="entry name" value="Propeptide_C25"/>
    <property type="match status" value="1"/>
</dbReference>
<dbReference type="InterPro" id="IPR012600">
    <property type="entry name" value="Propeptide_C25"/>
</dbReference>